<sequence length="169" mass="19709">MEKETKTLVEERKLLLKLKKDKYNLKAISEISKKISNSIKKDRTKRRINIINYHIKKTGGVKKALKELVESKKWIPNIRNKTGKQETKRRNIIQIATDFYRTLYAAEPNTKKAAINLEDDERGDIPDFLQSEREKAIQSQKNDKTPGPDQITNKMLKIAITIPENQRHV</sequence>
<gene>
    <name evidence="1" type="ORF">EVAR_50060_1</name>
</gene>
<dbReference type="AlphaFoldDB" id="A0A4C1XLG3"/>
<keyword evidence="2" id="KW-1185">Reference proteome</keyword>
<accession>A0A4C1XLG3</accession>
<organism evidence="1 2">
    <name type="scientific">Eumeta variegata</name>
    <name type="common">Bagworm moth</name>
    <name type="synonym">Eumeta japonica</name>
    <dbReference type="NCBI Taxonomy" id="151549"/>
    <lineage>
        <taxon>Eukaryota</taxon>
        <taxon>Metazoa</taxon>
        <taxon>Ecdysozoa</taxon>
        <taxon>Arthropoda</taxon>
        <taxon>Hexapoda</taxon>
        <taxon>Insecta</taxon>
        <taxon>Pterygota</taxon>
        <taxon>Neoptera</taxon>
        <taxon>Endopterygota</taxon>
        <taxon>Lepidoptera</taxon>
        <taxon>Glossata</taxon>
        <taxon>Ditrysia</taxon>
        <taxon>Tineoidea</taxon>
        <taxon>Psychidae</taxon>
        <taxon>Oiketicinae</taxon>
        <taxon>Eumeta</taxon>
    </lineage>
</organism>
<evidence type="ECO:0000313" key="1">
    <source>
        <dbReference type="EMBL" id="GBP63129.1"/>
    </source>
</evidence>
<dbReference type="Proteomes" id="UP000299102">
    <property type="component" value="Unassembled WGS sequence"/>
</dbReference>
<reference evidence="1 2" key="1">
    <citation type="journal article" date="2019" name="Commun. Biol.">
        <title>The bagworm genome reveals a unique fibroin gene that provides high tensile strength.</title>
        <authorList>
            <person name="Kono N."/>
            <person name="Nakamura H."/>
            <person name="Ohtoshi R."/>
            <person name="Tomita M."/>
            <person name="Numata K."/>
            <person name="Arakawa K."/>
        </authorList>
    </citation>
    <scope>NUCLEOTIDE SEQUENCE [LARGE SCALE GENOMIC DNA]</scope>
</reference>
<dbReference type="EMBL" id="BGZK01000860">
    <property type="protein sequence ID" value="GBP63129.1"/>
    <property type="molecule type" value="Genomic_DNA"/>
</dbReference>
<comment type="caution">
    <text evidence="1">The sequence shown here is derived from an EMBL/GenBank/DDBJ whole genome shotgun (WGS) entry which is preliminary data.</text>
</comment>
<evidence type="ECO:0008006" key="3">
    <source>
        <dbReference type="Google" id="ProtNLM"/>
    </source>
</evidence>
<name>A0A4C1XLG3_EUMVA</name>
<evidence type="ECO:0000313" key="2">
    <source>
        <dbReference type="Proteomes" id="UP000299102"/>
    </source>
</evidence>
<dbReference type="OrthoDB" id="407509at2759"/>
<proteinExistence type="predicted"/>
<protein>
    <recommendedName>
        <fullName evidence="3">Endonuclease-reverse transcriptase</fullName>
    </recommendedName>
</protein>